<reference evidence="2 3" key="1">
    <citation type="journal article" date="2013" name="Nat. Commun.">
        <title>Genome analysis reveals insights into physiology and longevity of the Brandt's bat Myotis brandtii.</title>
        <authorList>
            <person name="Seim I."/>
            <person name="Fang X."/>
            <person name="Xiong Z."/>
            <person name="Lobanov A.V."/>
            <person name="Huang Z."/>
            <person name="Ma S."/>
            <person name="Feng Y."/>
            <person name="Turanov A.A."/>
            <person name="Zhu Y."/>
            <person name="Lenz T.L."/>
            <person name="Gerashchenko M.V."/>
            <person name="Fan D."/>
            <person name="Hee Yim S."/>
            <person name="Yao X."/>
            <person name="Jordan D."/>
            <person name="Xiong Y."/>
            <person name="Ma Y."/>
            <person name="Lyapunov A.N."/>
            <person name="Chen G."/>
            <person name="Kulakova O.I."/>
            <person name="Sun Y."/>
            <person name="Lee S.G."/>
            <person name="Bronson R.T."/>
            <person name="Moskalev A.A."/>
            <person name="Sunyaev S.R."/>
            <person name="Zhang G."/>
            <person name="Krogh A."/>
            <person name="Wang J."/>
            <person name="Gladyshev V.N."/>
        </authorList>
    </citation>
    <scope>NUCLEOTIDE SEQUENCE [LARGE SCALE GENOMIC DNA]</scope>
</reference>
<dbReference type="Proteomes" id="UP000052978">
    <property type="component" value="Unassembled WGS sequence"/>
</dbReference>
<evidence type="ECO:0000313" key="2">
    <source>
        <dbReference type="EMBL" id="EPQ20692.1"/>
    </source>
</evidence>
<protein>
    <submittedName>
        <fullName evidence="2">Uncharacterized protein</fullName>
    </submittedName>
</protein>
<dbReference type="EMBL" id="KE290950">
    <property type="protein sequence ID" value="EPQ20692.1"/>
    <property type="molecule type" value="Genomic_DNA"/>
</dbReference>
<keyword evidence="3" id="KW-1185">Reference proteome</keyword>
<name>S7QGT9_MYOBR</name>
<sequence>MASSAEVNFDEHDSEGQTQRPARKAGQEEPGSIGQHNGRPRATVSCGRQLRGNLSLSSC</sequence>
<evidence type="ECO:0000313" key="3">
    <source>
        <dbReference type="Proteomes" id="UP000052978"/>
    </source>
</evidence>
<evidence type="ECO:0000256" key="1">
    <source>
        <dbReference type="SAM" id="MobiDB-lite"/>
    </source>
</evidence>
<accession>S7QGT9</accession>
<gene>
    <name evidence="2" type="ORF">D623_10000378</name>
</gene>
<organism evidence="2 3">
    <name type="scientific">Myotis brandtii</name>
    <name type="common">Brandt's bat</name>
    <dbReference type="NCBI Taxonomy" id="109478"/>
    <lineage>
        <taxon>Eukaryota</taxon>
        <taxon>Metazoa</taxon>
        <taxon>Chordata</taxon>
        <taxon>Craniata</taxon>
        <taxon>Vertebrata</taxon>
        <taxon>Euteleostomi</taxon>
        <taxon>Mammalia</taxon>
        <taxon>Eutheria</taxon>
        <taxon>Laurasiatheria</taxon>
        <taxon>Chiroptera</taxon>
        <taxon>Yangochiroptera</taxon>
        <taxon>Vespertilionidae</taxon>
        <taxon>Myotis</taxon>
    </lineage>
</organism>
<proteinExistence type="predicted"/>
<dbReference type="AlphaFoldDB" id="S7QGT9"/>
<feature type="region of interest" description="Disordered" evidence="1">
    <location>
        <begin position="1"/>
        <end position="49"/>
    </location>
</feature>